<protein>
    <recommendedName>
        <fullName evidence="1">Mannitol dehydrogenase C-terminal domain-containing protein</fullName>
    </recommendedName>
</protein>
<dbReference type="InterPro" id="IPR013328">
    <property type="entry name" value="6PGD_dom2"/>
</dbReference>
<dbReference type="Gene3D" id="1.10.1040.10">
    <property type="entry name" value="N-(1-d-carboxylethyl)-l-norvaline Dehydrogenase, domain 2"/>
    <property type="match status" value="1"/>
</dbReference>
<dbReference type="Proteomes" id="UP001162891">
    <property type="component" value="Chromosome"/>
</dbReference>
<dbReference type="EMBL" id="AP025591">
    <property type="protein sequence ID" value="BDG01634.1"/>
    <property type="molecule type" value="Genomic_DNA"/>
</dbReference>
<reference evidence="3" key="1">
    <citation type="journal article" date="2022" name="Int. J. Syst. Evol. Microbiol.">
        <title>Anaeromyxobacter oryzae sp. nov., Anaeromyxobacter diazotrophicus sp. nov. and Anaeromyxobacter paludicola sp. nov., isolated from paddy soils.</title>
        <authorList>
            <person name="Itoh H."/>
            <person name="Xu Z."/>
            <person name="Mise K."/>
            <person name="Masuda Y."/>
            <person name="Ushijima N."/>
            <person name="Hayakawa C."/>
            <person name="Shiratori Y."/>
            <person name="Senoo K."/>
        </authorList>
    </citation>
    <scope>NUCLEOTIDE SEQUENCE [LARGE SCALE GENOMIC DNA]</scope>
    <source>
        <strain evidence="3">Red232</strain>
    </source>
</reference>
<dbReference type="InterPro" id="IPR008927">
    <property type="entry name" value="6-PGluconate_DH-like_C_sf"/>
</dbReference>
<dbReference type="PANTHER" id="PTHR43362:SF1">
    <property type="entry name" value="MANNITOL DEHYDROGENASE 2-RELATED"/>
    <property type="match status" value="1"/>
</dbReference>
<dbReference type="PANTHER" id="PTHR43362">
    <property type="entry name" value="MANNITOL DEHYDROGENASE DSF1-RELATED"/>
    <property type="match status" value="1"/>
</dbReference>
<feature type="domain" description="Mannitol dehydrogenase C-terminal" evidence="1">
    <location>
        <begin position="31"/>
        <end position="220"/>
    </location>
</feature>
<dbReference type="SUPFAM" id="SSF51735">
    <property type="entry name" value="NAD(P)-binding Rossmann-fold domains"/>
    <property type="match status" value="1"/>
</dbReference>
<sequence>MTEPFRQWVIEDRFPQGRPPWEEVGAQMTTDVHPYEKMKIRLLNASHQALCYVGMLLGYRFADETMADADIRRLVEGMMDVEVTPLLPAVPGIDLAEYKRTLVERFSNPTLRDQLARIGTEGSARIPKFVLPSIVEQLERGGPLRALTFTVASWFRYLTGEDDAGRPLPINDPMADELVRRARAGREDPGPLLGMRELFGDTLPSAPRFMSLLQELLRAYWREGPRAALALALAG</sequence>
<proteinExistence type="predicted"/>
<gene>
    <name evidence="2" type="ORF">AMOR_06300</name>
</gene>
<dbReference type="RefSeq" id="WP_248358346.1">
    <property type="nucleotide sequence ID" value="NZ_AP025591.1"/>
</dbReference>
<dbReference type="InterPro" id="IPR036291">
    <property type="entry name" value="NAD(P)-bd_dom_sf"/>
</dbReference>
<name>A0ABM7WQ92_9BACT</name>
<accession>A0ABM7WQ92</accession>
<keyword evidence="3" id="KW-1185">Reference proteome</keyword>
<dbReference type="Pfam" id="PF08125">
    <property type="entry name" value="Mannitol_dh_C"/>
    <property type="match status" value="1"/>
</dbReference>
<organism evidence="2 3">
    <name type="scientific">Anaeromyxobacter oryzae</name>
    <dbReference type="NCBI Taxonomy" id="2918170"/>
    <lineage>
        <taxon>Bacteria</taxon>
        <taxon>Pseudomonadati</taxon>
        <taxon>Myxococcota</taxon>
        <taxon>Myxococcia</taxon>
        <taxon>Myxococcales</taxon>
        <taxon>Cystobacterineae</taxon>
        <taxon>Anaeromyxobacteraceae</taxon>
        <taxon>Anaeromyxobacter</taxon>
    </lineage>
</organism>
<dbReference type="InterPro" id="IPR050988">
    <property type="entry name" value="Mannitol_DH/Oxidoreductase"/>
</dbReference>
<evidence type="ECO:0000313" key="2">
    <source>
        <dbReference type="EMBL" id="BDG01634.1"/>
    </source>
</evidence>
<dbReference type="InterPro" id="IPR013118">
    <property type="entry name" value="Mannitol_DH_C"/>
</dbReference>
<dbReference type="Gene3D" id="3.40.50.720">
    <property type="entry name" value="NAD(P)-binding Rossmann-like Domain"/>
    <property type="match status" value="1"/>
</dbReference>
<evidence type="ECO:0000313" key="3">
    <source>
        <dbReference type="Proteomes" id="UP001162891"/>
    </source>
</evidence>
<dbReference type="SUPFAM" id="SSF48179">
    <property type="entry name" value="6-phosphogluconate dehydrogenase C-terminal domain-like"/>
    <property type="match status" value="1"/>
</dbReference>
<evidence type="ECO:0000259" key="1">
    <source>
        <dbReference type="Pfam" id="PF08125"/>
    </source>
</evidence>